<evidence type="ECO:0000256" key="6">
    <source>
        <dbReference type="ARBA" id="ARBA00022777"/>
    </source>
</evidence>
<comment type="similarity">
    <text evidence="11">Belongs to the uridine kinase family. NRK subfamily.</text>
</comment>
<organism evidence="12 13">
    <name type="scientific">Oryzias melastigma</name>
    <name type="common">Marine medaka</name>
    <dbReference type="NCBI Taxonomy" id="30732"/>
    <lineage>
        <taxon>Eukaryota</taxon>
        <taxon>Metazoa</taxon>
        <taxon>Chordata</taxon>
        <taxon>Craniata</taxon>
        <taxon>Vertebrata</taxon>
        <taxon>Euteleostomi</taxon>
        <taxon>Actinopterygii</taxon>
        <taxon>Neopterygii</taxon>
        <taxon>Teleostei</taxon>
        <taxon>Neoteleostei</taxon>
        <taxon>Acanthomorphata</taxon>
        <taxon>Ovalentaria</taxon>
        <taxon>Atherinomorphae</taxon>
        <taxon>Beloniformes</taxon>
        <taxon>Adrianichthyidae</taxon>
        <taxon>Oryziinae</taxon>
        <taxon>Oryzias</taxon>
    </lineage>
</organism>
<evidence type="ECO:0000256" key="3">
    <source>
        <dbReference type="ARBA" id="ARBA00022679"/>
    </source>
</evidence>
<evidence type="ECO:0000256" key="10">
    <source>
        <dbReference type="ARBA" id="ARBA00051194"/>
    </source>
</evidence>
<dbReference type="Ensembl" id="ENSOMET00000027523.1">
    <property type="protein sequence ID" value="ENSOMEP00000033951.1"/>
    <property type="gene ID" value="ENSOMEG00000020242.1"/>
</dbReference>
<dbReference type="FunFam" id="3.40.50.300:FF:000853">
    <property type="entry name" value="Nicotinamide riboside kinase 1"/>
    <property type="match status" value="1"/>
</dbReference>
<evidence type="ECO:0000256" key="7">
    <source>
        <dbReference type="ARBA" id="ARBA00022840"/>
    </source>
</evidence>
<dbReference type="InterPro" id="IPR027417">
    <property type="entry name" value="P-loop_NTPase"/>
</dbReference>
<dbReference type="GO" id="GO:0019363">
    <property type="term" value="P:pyridine nucleotide biosynthetic process"/>
    <property type="evidence" value="ECO:0007669"/>
    <property type="project" value="UniProtKB-KW"/>
</dbReference>
<dbReference type="GO" id="GO:0005524">
    <property type="term" value="F:ATP binding"/>
    <property type="evidence" value="ECO:0007669"/>
    <property type="project" value="UniProtKB-KW"/>
</dbReference>
<evidence type="ECO:0000313" key="12">
    <source>
        <dbReference type="Ensembl" id="ENSOMEP00000033951.1"/>
    </source>
</evidence>
<dbReference type="GO" id="GO:0061769">
    <property type="term" value="F:nicotinate riboside kinase activity"/>
    <property type="evidence" value="ECO:0007669"/>
    <property type="project" value="UniProtKB-ARBA"/>
</dbReference>
<comment type="pathway">
    <text evidence="1">Cofactor biosynthesis; NAD(+) biosynthesis.</text>
</comment>
<reference evidence="12" key="1">
    <citation type="submission" date="2025-08" db="UniProtKB">
        <authorList>
            <consortium name="Ensembl"/>
        </authorList>
    </citation>
    <scope>IDENTIFICATION</scope>
</reference>
<keyword evidence="6" id="KW-0418">Kinase</keyword>
<comment type="catalytic activity">
    <reaction evidence="9">
        <text>beta-nicotinamide D-riboside + ATP = beta-nicotinamide D-ribonucleotide + ADP + H(+)</text>
        <dbReference type="Rhea" id="RHEA:14017"/>
        <dbReference type="ChEBI" id="CHEBI:14649"/>
        <dbReference type="ChEBI" id="CHEBI:15378"/>
        <dbReference type="ChEBI" id="CHEBI:15927"/>
        <dbReference type="ChEBI" id="CHEBI:30616"/>
        <dbReference type="ChEBI" id="CHEBI:456216"/>
        <dbReference type="EC" id="2.7.1.22"/>
    </reaction>
</comment>
<keyword evidence="4" id="KW-0479">Metal-binding</keyword>
<evidence type="ECO:0000256" key="9">
    <source>
        <dbReference type="ARBA" id="ARBA00050738"/>
    </source>
</evidence>
<dbReference type="GO" id="GO:0046872">
    <property type="term" value="F:metal ion binding"/>
    <property type="evidence" value="ECO:0007669"/>
    <property type="project" value="UniProtKB-KW"/>
</dbReference>
<keyword evidence="8" id="KW-0460">Magnesium</keyword>
<dbReference type="GO" id="GO:0005829">
    <property type="term" value="C:cytosol"/>
    <property type="evidence" value="ECO:0007669"/>
    <property type="project" value="UniProtKB-ARBA"/>
</dbReference>
<dbReference type="CDD" id="cd02024">
    <property type="entry name" value="NRK1"/>
    <property type="match status" value="1"/>
</dbReference>
<evidence type="ECO:0000256" key="1">
    <source>
        <dbReference type="ARBA" id="ARBA00004790"/>
    </source>
</evidence>
<dbReference type="GeneTree" id="ENSGT00940000159384"/>
<dbReference type="PANTHER" id="PTHR10285">
    <property type="entry name" value="URIDINE KINASE"/>
    <property type="match status" value="1"/>
</dbReference>
<proteinExistence type="inferred from homology"/>
<keyword evidence="7" id="KW-0067">ATP-binding</keyword>
<evidence type="ECO:0000256" key="2">
    <source>
        <dbReference type="ARBA" id="ARBA00022642"/>
    </source>
</evidence>
<dbReference type="PaxDb" id="30732-ENSOMEP00000033951"/>
<dbReference type="GO" id="GO:0019674">
    <property type="term" value="P:NAD+ metabolic process"/>
    <property type="evidence" value="ECO:0007669"/>
    <property type="project" value="UniProtKB-ARBA"/>
</dbReference>
<evidence type="ECO:0000256" key="4">
    <source>
        <dbReference type="ARBA" id="ARBA00022723"/>
    </source>
</evidence>
<evidence type="ECO:0000256" key="11">
    <source>
        <dbReference type="ARBA" id="ARBA00060898"/>
    </source>
</evidence>
<keyword evidence="3" id="KW-0808">Transferase</keyword>
<dbReference type="GO" id="GO:0050262">
    <property type="term" value="F:ribosylnicotinamide kinase activity"/>
    <property type="evidence" value="ECO:0007669"/>
    <property type="project" value="UniProtKB-EC"/>
</dbReference>
<comment type="catalytic activity">
    <reaction evidence="10">
        <text>beta-D-ribosylnicotinate + ATP = nicotinate beta-D-ribonucleotide + ADP + H(+)</text>
        <dbReference type="Rhea" id="RHEA:25568"/>
        <dbReference type="ChEBI" id="CHEBI:15378"/>
        <dbReference type="ChEBI" id="CHEBI:30616"/>
        <dbReference type="ChEBI" id="CHEBI:57502"/>
        <dbReference type="ChEBI" id="CHEBI:58527"/>
        <dbReference type="ChEBI" id="CHEBI:456216"/>
        <dbReference type="EC" id="2.7.1.173"/>
    </reaction>
</comment>
<dbReference type="AlphaFoldDB" id="A0A3B3DVI3"/>
<keyword evidence="2" id="KW-0662">Pyridine nucleotide biosynthesis</keyword>
<dbReference type="Gene3D" id="3.40.50.300">
    <property type="entry name" value="P-loop containing nucleotide triphosphate hydrolases"/>
    <property type="match status" value="1"/>
</dbReference>
<keyword evidence="5" id="KW-0547">Nucleotide-binding</keyword>
<dbReference type="Proteomes" id="UP000261560">
    <property type="component" value="Unplaced"/>
</dbReference>
<name>A0A3B3DVI3_ORYME</name>
<evidence type="ECO:0000256" key="5">
    <source>
        <dbReference type="ARBA" id="ARBA00022741"/>
    </source>
</evidence>
<keyword evidence="13" id="KW-1185">Reference proteome</keyword>
<accession>A0A3B3DVI3</accession>
<dbReference type="STRING" id="30732.ENSOMEP00000033951"/>
<evidence type="ECO:0000313" key="13">
    <source>
        <dbReference type="Proteomes" id="UP000261560"/>
    </source>
</evidence>
<evidence type="ECO:0000256" key="8">
    <source>
        <dbReference type="ARBA" id="ARBA00022842"/>
    </source>
</evidence>
<sequence length="230" mass="26240">MKRLIVGIGGMTNGGKTTLSKSLHQKIPNSCLIAQDSYFKDESVVPVDHNGFKQYDTLDALHMDKMMSEVNSWRRDPVSIQREKAGRDASSPSANGVFVLIVEGFLIFNYRPLNDLFDKKYFLEIPYDVCKKRRSFRVYTPPDPPGYFDGYVWPMYLKNRQEMEALTSEIVFLDGLKPKEELLAIVLEEVSKEINRLKGKPHVLGQVSSLKHGSVLFLPSFNLANNLFIF</sequence>
<dbReference type="SUPFAM" id="SSF52540">
    <property type="entry name" value="P-loop containing nucleoside triphosphate hydrolases"/>
    <property type="match status" value="1"/>
</dbReference>
<reference evidence="12" key="2">
    <citation type="submission" date="2025-09" db="UniProtKB">
        <authorList>
            <consortium name="Ensembl"/>
        </authorList>
    </citation>
    <scope>IDENTIFICATION</scope>
</reference>
<protein>
    <submittedName>
        <fullName evidence="12">Nicotinamide riboside kinase 1</fullName>
    </submittedName>
</protein>